<reference evidence="4" key="2">
    <citation type="submission" date="2025-09" db="UniProtKB">
        <authorList>
            <consortium name="Ensembl"/>
        </authorList>
    </citation>
    <scope>IDENTIFICATION</scope>
</reference>
<dbReference type="PANTHER" id="PTHR15715">
    <property type="entry name" value="CENTROSOMAL PROTEIN OF 170 KDA"/>
    <property type="match status" value="1"/>
</dbReference>
<feature type="domain" description="CEP170 C-terminal" evidence="3">
    <location>
        <begin position="1"/>
        <end position="88"/>
    </location>
</feature>
<reference evidence="4" key="1">
    <citation type="submission" date="2025-08" db="UniProtKB">
        <authorList>
            <consortium name="Ensembl"/>
        </authorList>
    </citation>
    <scope>IDENTIFICATION</scope>
</reference>
<dbReference type="PANTHER" id="PTHR15715:SF18">
    <property type="entry name" value="CENTROSOMAL PROTEIN OF 170 KDA PROTEIN B"/>
    <property type="match status" value="1"/>
</dbReference>
<evidence type="ECO:0000256" key="2">
    <source>
        <dbReference type="SAM" id="MobiDB-lite"/>
    </source>
</evidence>
<name>A0A3Q2CYN7_CYPVA</name>
<dbReference type="STRING" id="28743.ENSCVAP00000011141"/>
<organism evidence="4 5">
    <name type="scientific">Cyprinodon variegatus</name>
    <name type="common">Sheepshead minnow</name>
    <dbReference type="NCBI Taxonomy" id="28743"/>
    <lineage>
        <taxon>Eukaryota</taxon>
        <taxon>Metazoa</taxon>
        <taxon>Chordata</taxon>
        <taxon>Craniata</taxon>
        <taxon>Vertebrata</taxon>
        <taxon>Euteleostomi</taxon>
        <taxon>Actinopterygii</taxon>
        <taxon>Neopterygii</taxon>
        <taxon>Teleostei</taxon>
        <taxon>Neoteleostei</taxon>
        <taxon>Acanthomorphata</taxon>
        <taxon>Ovalentaria</taxon>
        <taxon>Atherinomorphae</taxon>
        <taxon>Cyprinodontiformes</taxon>
        <taxon>Cyprinodontidae</taxon>
        <taxon>Cyprinodon</taxon>
    </lineage>
</organism>
<evidence type="ECO:0000256" key="1">
    <source>
        <dbReference type="ARBA" id="ARBA00010436"/>
    </source>
</evidence>
<evidence type="ECO:0000313" key="5">
    <source>
        <dbReference type="Proteomes" id="UP000265020"/>
    </source>
</evidence>
<dbReference type="AlphaFoldDB" id="A0A3Q2CYN7"/>
<accession>A0A3Q2CYN7</accession>
<dbReference type="InterPro" id="IPR029300">
    <property type="entry name" value="CEP170_C"/>
</dbReference>
<evidence type="ECO:0000313" key="4">
    <source>
        <dbReference type="Ensembl" id="ENSCVAP00000011141.1"/>
    </source>
</evidence>
<protein>
    <recommendedName>
        <fullName evidence="3">CEP170 C-terminal domain-containing protein</fullName>
    </recommendedName>
</protein>
<dbReference type="InterPro" id="IPR051176">
    <property type="entry name" value="Cent_Immune-Sig_Mod"/>
</dbReference>
<dbReference type="GeneTree" id="ENSGT00940000157058"/>
<comment type="similarity">
    <text evidence="1">Belongs to the CEP170 family.</text>
</comment>
<proteinExistence type="inferred from homology"/>
<dbReference type="Ensembl" id="ENSCVAT00000018034.1">
    <property type="protein sequence ID" value="ENSCVAP00000011141.1"/>
    <property type="gene ID" value="ENSCVAG00000013361.1"/>
</dbReference>
<sequence length="147" mass="16343">MLNPVYQVTAAIRENTEQLAEKIKVLFQDRMDMWEDIEDRIHADGDISVGKISNKEMVSILKELRRVQIQLEVINAAMDPSGTNETIKSTTAASSSSSSEVQPSRTSSSRDWRTVHSVSKRGGGPRPSESVRRAAVTPDDLRQGYLV</sequence>
<feature type="region of interest" description="Disordered" evidence="2">
    <location>
        <begin position="78"/>
        <end position="147"/>
    </location>
</feature>
<keyword evidence="5" id="KW-1185">Reference proteome</keyword>
<evidence type="ECO:0000259" key="3">
    <source>
        <dbReference type="Pfam" id="PF15308"/>
    </source>
</evidence>
<dbReference type="Pfam" id="PF15308">
    <property type="entry name" value="CEP170_C"/>
    <property type="match status" value="1"/>
</dbReference>
<dbReference type="Proteomes" id="UP000265020">
    <property type="component" value="Unassembled WGS sequence"/>
</dbReference>
<feature type="compositionally biased region" description="Low complexity" evidence="2">
    <location>
        <begin position="89"/>
        <end position="107"/>
    </location>
</feature>